<dbReference type="RefSeq" id="WP_197355492.1">
    <property type="nucleotide sequence ID" value="NZ_CP036298.1"/>
</dbReference>
<dbReference type="KEGG" id="ahel:Q31a_47760"/>
<name>A0A518GCS7_9BACT</name>
<dbReference type="EMBL" id="CP036298">
    <property type="protein sequence ID" value="QDV26402.1"/>
    <property type="molecule type" value="Genomic_DNA"/>
</dbReference>
<gene>
    <name evidence="2" type="ORF">Q31a_47760</name>
</gene>
<keyword evidence="3" id="KW-1185">Reference proteome</keyword>
<dbReference type="AlphaFoldDB" id="A0A518GCS7"/>
<dbReference type="GO" id="GO:0006313">
    <property type="term" value="P:DNA transposition"/>
    <property type="evidence" value="ECO:0007669"/>
    <property type="project" value="InterPro"/>
</dbReference>
<dbReference type="SUPFAM" id="SSF143422">
    <property type="entry name" value="Transposase IS200-like"/>
    <property type="match status" value="1"/>
</dbReference>
<dbReference type="GO" id="GO:0004803">
    <property type="term" value="F:transposase activity"/>
    <property type="evidence" value="ECO:0007669"/>
    <property type="project" value="InterPro"/>
</dbReference>
<protein>
    <submittedName>
        <fullName evidence="2">Transposase IS200 like protein</fullName>
    </submittedName>
</protein>
<dbReference type="InterPro" id="IPR036515">
    <property type="entry name" value="Transposase_17_sf"/>
</dbReference>
<dbReference type="Gene3D" id="3.30.70.1290">
    <property type="entry name" value="Transposase IS200-like"/>
    <property type="match status" value="1"/>
</dbReference>
<dbReference type="Pfam" id="PF01797">
    <property type="entry name" value="Y1_Tnp"/>
    <property type="match status" value="1"/>
</dbReference>
<feature type="domain" description="Transposase IS200-like" evidence="1">
    <location>
        <begin position="41"/>
        <end position="119"/>
    </location>
</feature>
<proteinExistence type="predicted"/>
<evidence type="ECO:0000313" key="2">
    <source>
        <dbReference type="EMBL" id="QDV26402.1"/>
    </source>
</evidence>
<dbReference type="Proteomes" id="UP000318017">
    <property type="component" value="Chromosome"/>
</dbReference>
<sequence>MDPIYSADNTTTAYQLNWSLALFGKAALPDSSLWLIDLSAATEKDGVRILSANSRSENVIQFLISTRPESSPSDCVRSVKGRLQYLIRDHNPKAFRRNYHIHSVGETTSSALDEYVARQTAKHPMADPKVQARLEANQFLDPEIDLSKCIATTRFAGRVASINEDTEIRHSSE</sequence>
<evidence type="ECO:0000259" key="1">
    <source>
        <dbReference type="Pfam" id="PF01797"/>
    </source>
</evidence>
<dbReference type="GO" id="GO:0003677">
    <property type="term" value="F:DNA binding"/>
    <property type="evidence" value="ECO:0007669"/>
    <property type="project" value="InterPro"/>
</dbReference>
<dbReference type="InterPro" id="IPR002686">
    <property type="entry name" value="Transposase_17"/>
</dbReference>
<accession>A0A518GCS7</accession>
<evidence type="ECO:0000313" key="3">
    <source>
        <dbReference type="Proteomes" id="UP000318017"/>
    </source>
</evidence>
<reference evidence="2 3" key="1">
    <citation type="submission" date="2019-02" db="EMBL/GenBank/DDBJ databases">
        <title>Deep-cultivation of Planctomycetes and their phenomic and genomic characterization uncovers novel biology.</title>
        <authorList>
            <person name="Wiegand S."/>
            <person name="Jogler M."/>
            <person name="Boedeker C."/>
            <person name="Pinto D."/>
            <person name="Vollmers J."/>
            <person name="Rivas-Marin E."/>
            <person name="Kohn T."/>
            <person name="Peeters S.H."/>
            <person name="Heuer A."/>
            <person name="Rast P."/>
            <person name="Oberbeckmann S."/>
            <person name="Bunk B."/>
            <person name="Jeske O."/>
            <person name="Meyerdierks A."/>
            <person name="Storesund J.E."/>
            <person name="Kallscheuer N."/>
            <person name="Luecker S."/>
            <person name="Lage O.M."/>
            <person name="Pohl T."/>
            <person name="Merkel B.J."/>
            <person name="Hornburger P."/>
            <person name="Mueller R.-W."/>
            <person name="Bruemmer F."/>
            <person name="Labrenz M."/>
            <person name="Spormann A.M."/>
            <person name="Op den Camp H."/>
            <person name="Overmann J."/>
            <person name="Amann R."/>
            <person name="Jetten M.S.M."/>
            <person name="Mascher T."/>
            <person name="Medema M.H."/>
            <person name="Devos D.P."/>
            <person name="Kaster A.-K."/>
            <person name="Ovreas L."/>
            <person name="Rohde M."/>
            <person name="Galperin M.Y."/>
            <person name="Jogler C."/>
        </authorList>
    </citation>
    <scope>NUCLEOTIDE SEQUENCE [LARGE SCALE GENOMIC DNA]</scope>
    <source>
        <strain evidence="2 3">Q31a</strain>
    </source>
</reference>
<organism evidence="2 3">
    <name type="scientific">Aureliella helgolandensis</name>
    <dbReference type="NCBI Taxonomy" id="2527968"/>
    <lineage>
        <taxon>Bacteria</taxon>
        <taxon>Pseudomonadati</taxon>
        <taxon>Planctomycetota</taxon>
        <taxon>Planctomycetia</taxon>
        <taxon>Pirellulales</taxon>
        <taxon>Pirellulaceae</taxon>
        <taxon>Aureliella</taxon>
    </lineage>
</organism>